<dbReference type="Pfam" id="PF13189">
    <property type="entry name" value="Cytidylate_kin2"/>
    <property type="match status" value="1"/>
</dbReference>
<evidence type="ECO:0000313" key="1">
    <source>
        <dbReference type="EMBL" id="HIU28121.1"/>
    </source>
</evidence>
<proteinExistence type="predicted"/>
<reference evidence="1" key="2">
    <citation type="journal article" date="2021" name="PeerJ">
        <title>Extensive microbial diversity within the chicken gut microbiome revealed by metagenomics and culture.</title>
        <authorList>
            <person name="Gilroy R."/>
            <person name="Ravi A."/>
            <person name="Getino M."/>
            <person name="Pursley I."/>
            <person name="Horton D.L."/>
            <person name="Alikhan N.F."/>
            <person name="Baker D."/>
            <person name="Gharbi K."/>
            <person name="Hall N."/>
            <person name="Watson M."/>
            <person name="Adriaenssens E.M."/>
            <person name="Foster-Nyarko E."/>
            <person name="Jarju S."/>
            <person name="Secka A."/>
            <person name="Antonio M."/>
            <person name="Oren A."/>
            <person name="Chaudhuri R.R."/>
            <person name="La Ragione R."/>
            <person name="Hildebrand F."/>
            <person name="Pallen M.J."/>
        </authorList>
    </citation>
    <scope>NUCLEOTIDE SEQUENCE</scope>
    <source>
        <strain evidence="1">11300</strain>
    </source>
</reference>
<name>A0A9D1I4R2_9FIRM</name>
<dbReference type="InterPro" id="IPR027417">
    <property type="entry name" value="P-loop_NTPase"/>
</dbReference>
<protein>
    <submittedName>
        <fullName evidence="1">Cytidylate kinase-like family protein</fullName>
    </submittedName>
</protein>
<dbReference type="Proteomes" id="UP000824091">
    <property type="component" value="Unassembled WGS sequence"/>
</dbReference>
<dbReference type="EMBL" id="DVMO01000104">
    <property type="protein sequence ID" value="HIU28121.1"/>
    <property type="molecule type" value="Genomic_DNA"/>
</dbReference>
<dbReference type="GO" id="GO:0016301">
    <property type="term" value="F:kinase activity"/>
    <property type="evidence" value="ECO:0007669"/>
    <property type="project" value="UniProtKB-KW"/>
</dbReference>
<keyword evidence="1" id="KW-0418">Kinase</keyword>
<dbReference type="AlphaFoldDB" id="A0A9D1I4R2"/>
<accession>A0A9D1I4R2</accession>
<dbReference type="SUPFAM" id="SSF52540">
    <property type="entry name" value="P-loop containing nucleoside triphosphate hydrolases"/>
    <property type="match status" value="1"/>
</dbReference>
<sequence>MKKLITISREYGSGGRIIGKLLAERLGVPFYDKEIIDMAVEESGFSRELMENAELNAKNSFAYNLASALNFSEGINASPLSVNEKMFLAQFQVISQIGKTNEGVIVGRCADYVLKDMPGVTNVFIHAEVEDRKKRAIEKYGEDPAKIDDIIATYDKARQNYYNYHTCQKWGDYRNYNLSINSSYITEEESVGLIVDYVERRTYR</sequence>
<comment type="caution">
    <text evidence="1">The sequence shown here is derived from an EMBL/GenBank/DDBJ whole genome shotgun (WGS) entry which is preliminary data.</text>
</comment>
<keyword evidence="1" id="KW-0808">Transferase</keyword>
<reference evidence="1" key="1">
    <citation type="submission" date="2020-10" db="EMBL/GenBank/DDBJ databases">
        <authorList>
            <person name="Gilroy R."/>
        </authorList>
    </citation>
    <scope>NUCLEOTIDE SEQUENCE</scope>
    <source>
        <strain evidence="1">11300</strain>
    </source>
</reference>
<organism evidence="1 2">
    <name type="scientific">Candidatus Fimisoma avicola</name>
    <dbReference type="NCBI Taxonomy" id="2840826"/>
    <lineage>
        <taxon>Bacteria</taxon>
        <taxon>Bacillati</taxon>
        <taxon>Bacillota</taxon>
        <taxon>Clostridia</taxon>
        <taxon>Eubacteriales</taxon>
        <taxon>Candidatus Fimisoma</taxon>
    </lineage>
</organism>
<evidence type="ECO:0000313" key="2">
    <source>
        <dbReference type="Proteomes" id="UP000824091"/>
    </source>
</evidence>
<gene>
    <name evidence="1" type="ORF">IAD16_07075</name>
</gene>
<dbReference type="Gene3D" id="3.40.50.300">
    <property type="entry name" value="P-loop containing nucleotide triphosphate hydrolases"/>
    <property type="match status" value="1"/>
</dbReference>